<keyword evidence="3" id="KW-0862">Zinc</keyword>
<evidence type="ECO:0000313" key="8">
    <source>
        <dbReference type="Proteomes" id="UP000653305"/>
    </source>
</evidence>
<keyword evidence="2" id="KW-0863">Zinc-finger</keyword>
<feature type="domain" description="Di19 zinc-binding" evidence="5">
    <location>
        <begin position="54"/>
        <end position="83"/>
    </location>
</feature>
<keyword evidence="8" id="KW-1185">Reference proteome</keyword>
<evidence type="ECO:0000259" key="5">
    <source>
        <dbReference type="Pfam" id="PF05605"/>
    </source>
</evidence>
<dbReference type="InterPro" id="IPR008598">
    <property type="entry name" value="Di19_Zn-bd"/>
</dbReference>
<evidence type="ECO:0000256" key="4">
    <source>
        <dbReference type="SAM" id="MobiDB-lite"/>
    </source>
</evidence>
<comment type="caution">
    <text evidence="7">The sequence shown here is derived from an EMBL/GenBank/DDBJ whole genome shotgun (WGS) entry which is preliminary data.</text>
</comment>
<evidence type="ECO:0000256" key="1">
    <source>
        <dbReference type="ARBA" id="ARBA00022723"/>
    </source>
</evidence>
<feature type="region of interest" description="Disordered" evidence="4">
    <location>
        <begin position="122"/>
        <end position="167"/>
    </location>
</feature>
<accession>A0A830B6J8</accession>
<dbReference type="GO" id="GO:0008270">
    <property type="term" value="F:zinc ion binding"/>
    <property type="evidence" value="ECO:0007669"/>
    <property type="project" value="UniProtKB-KW"/>
</dbReference>
<dbReference type="InterPro" id="IPR010666">
    <property type="entry name" value="Znf_GRF"/>
</dbReference>
<evidence type="ECO:0000256" key="2">
    <source>
        <dbReference type="ARBA" id="ARBA00022771"/>
    </source>
</evidence>
<dbReference type="PANTHER" id="PTHR31875">
    <property type="entry name" value="PROTEIN DEHYDRATION-INDUCED 19"/>
    <property type="match status" value="1"/>
</dbReference>
<evidence type="ECO:0000259" key="6">
    <source>
        <dbReference type="Pfam" id="PF06839"/>
    </source>
</evidence>
<evidence type="ECO:0000313" key="7">
    <source>
        <dbReference type="EMBL" id="GFP80628.1"/>
    </source>
</evidence>
<keyword evidence="1" id="KW-0479">Metal-binding</keyword>
<dbReference type="InterPro" id="IPR033347">
    <property type="entry name" value="Di19"/>
</dbReference>
<dbReference type="PANTHER" id="PTHR31875:SF37">
    <property type="entry name" value="PROTEIN DEHYDRATION-INDUCED 19 HOMOLOG 4-LIKE ISOFORM X1"/>
    <property type="match status" value="1"/>
</dbReference>
<name>A0A830B6J8_9LAMI</name>
<dbReference type="Proteomes" id="UP000653305">
    <property type="component" value="Unassembled WGS sequence"/>
</dbReference>
<evidence type="ECO:0000256" key="3">
    <source>
        <dbReference type="ARBA" id="ARBA00022833"/>
    </source>
</evidence>
<dbReference type="Pfam" id="PF06839">
    <property type="entry name" value="Zn_ribbon_GRF"/>
    <property type="match status" value="1"/>
</dbReference>
<gene>
    <name evidence="7" type="ORF">PHJA_000206100</name>
</gene>
<dbReference type="AlphaFoldDB" id="A0A830B6J8"/>
<feature type="compositionally biased region" description="Low complexity" evidence="4">
    <location>
        <begin position="127"/>
        <end position="139"/>
    </location>
</feature>
<dbReference type="Pfam" id="PF05605">
    <property type="entry name" value="zf-Di19"/>
    <property type="match status" value="1"/>
</dbReference>
<dbReference type="OrthoDB" id="6270329at2759"/>
<reference evidence="7" key="1">
    <citation type="submission" date="2020-07" db="EMBL/GenBank/DDBJ databases">
        <title>Ethylene signaling mediates host invasion by parasitic plants.</title>
        <authorList>
            <person name="Yoshida S."/>
        </authorList>
    </citation>
    <scope>NUCLEOTIDE SEQUENCE</scope>
    <source>
        <strain evidence="7">Okayama</strain>
    </source>
</reference>
<dbReference type="EMBL" id="BMAC01000020">
    <property type="protein sequence ID" value="GFP80628.1"/>
    <property type="molecule type" value="Genomic_DNA"/>
</dbReference>
<sequence>MGDRLYQDLGIAFSSYCEKIADQYDYHEDENETEGEYEYEEEVNAAEKEAKFEELACPFCTEDFDVLGLCCHIDADHRMEVKPGEKHLRYMKESHSVDSSSDVATDPKLLSFVNNMHHAYRPQTNQSASSTEASISAESPNGDLSERIQLAPSTDWNNERTRRPLVEAAEPTVRTVGAIGPPRGRVVPSMLWAYRRDSQSAKEFPIISTPSFSCQRNQSFRCWTCNRELPRECYCELPTRVLTSKTSKNPDRRFLSCPNRGDKKCTFFMSVDQHSMDQLNVNLGFRKLYALVILS</sequence>
<protein>
    <submittedName>
        <fullName evidence="7">Protein dehydration-induced 19 homolog 4</fullName>
    </submittedName>
</protein>
<organism evidence="7 8">
    <name type="scientific">Phtheirospermum japonicum</name>
    <dbReference type="NCBI Taxonomy" id="374723"/>
    <lineage>
        <taxon>Eukaryota</taxon>
        <taxon>Viridiplantae</taxon>
        <taxon>Streptophyta</taxon>
        <taxon>Embryophyta</taxon>
        <taxon>Tracheophyta</taxon>
        <taxon>Spermatophyta</taxon>
        <taxon>Magnoliopsida</taxon>
        <taxon>eudicotyledons</taxon>
        <taxon>Gunneridae</taxon>
        <taxon>Pentapetalae</taxon>
        <taxon>asterids</taxon>
        <taxon>lamiids</taxon>
        <taxon>Lamiales</taxon>
        <taxon>Orobanchaceae</taxon>
        <taxon>Orobanchaceae incertae sedis</taxon>
        <taxon>Phtheirospermum</taxon>
    </lineage>
</organism>
<proteinExistence type="predicted"/>
<feature type="domain" description="GRF-type" evidence="6">
    <location>
        <begin position="233"/>
        <end position="269"/>
    </location>
</feature>